<keyword evidence="1" id="KW-0175">Coiled coil</keyword>
<evidence type="ECO:0000313" key="3">
    <source>
        <dbReference type="EMBL" id="AJI20116.1"/>
    </source>
</evidence>
<dbReference type="InterPro" id="IPR000551">
    <property type="entry name" value="MerR-type_HTH_dom"/>
</dbReference>
<dbReference type="GO" id="GO:0006355">
    <property type="term" value="P:regulation of DNA-templated transcription"/>
    <property type="evidence" value="ECO:0007669"/>
    <property type="project" value="InterPro"/>
</dbReference>
<keyword evidence="3" id="KW-0614">Plasmid</keyword>
<reference evidence="3 4" key="1">
    <citation type="journal article" date="2015" name="Genome Announc.">
        <title>Complete genome sequences for 35 biothreat assay-relevant bacillus species.</title>
        <authorList>
            <person name="Johnson S.L."/>
            <person name="Daligault H.E."/>
            <person name="Davenport K.W."/>
            <person name="Jaissle J."/>
            <person name="Frey K.G."/>
            <person name="Ladner J.T."/>
            <person name="Broomall S.M."/>
            <person name="Bishop-Lilly K.A."/>
            <person name="Bruce D.C."/>
            <person name="Gibbons H.S."/>
            <person name="Coyne S.R."/>
            <person name="Lo C.C."/>
            <person name="Meincke L."/>
            <person name="Munk A.C."/>
            <person name="Koroleva G.I."/>
            <person name="Rosenzweig C.N."/>
            <person name="Palacios G.F."/>
            <person name="Redden C.L."/>
            <person name="Minogue T.D."/>
            <person name="Chain P.S."/>
        </authorList>
    </citation>
    <scope>NUCLEOTIDE SEQUENCE [LARGE SCALE GENOMIC DNA]</scope>
    <source>
        <strain evidence="4">ATCC 14581 / DSM 32 / JCM 2506 / NBRC 15308 / NCIMB 9376 / NCTC 10342 / NRRL B-14308 / VKM B-512</strain>
        <plasmid evidence="3 4">pBMV_1</plasmid>
    </source>
</reference>
<dbReference type="RefSeq" id="WP_050691764.1">
    <property type="nucleotide sequence ID" value="NZ_BCVB01000022.1"/>
</dbReference>
<geneLocation type="plasmid" evidence="3 4">
    <name>pBMV_1</name>
</geneLocation>
<dbReference type="KEGG" id="bmeg:BG04_5959"/>
<protein>
    <submittedName>
        <fullName evidence="3">MerR HTH regulatory family protein</fullName>
    </submittedName>
</protein>
<dbReference type="GeneID" id="93646051"/>
<dbReference type="AlphaFoldDB" id="A0A0B6A978"/>
<dbReference type="Pfam" id="PF13411">
    <property type="entry name" value="MerR_1"/>
    <property type="match status" value="1"/>
</dbReference>
<dbReference type="EMBL" id="CP009919">
    <property type="protein sequence ID" value="AJI20116.1"/>
    <property type="molecule type" value="Genomic_DNA"/>
</dbReference>
<evidence type="ECO:0000313" key="4">
    <source>
        <dbReference type="Proteomes" id="UP000031829"/>
    </source>
</evidence>
<feature type="domain" description="HTH merR-type" evidence="2">
    <location>
        <begin position="9"/>
        <end position="75"/>
    </location>
</feature>
<evidence type="ECO:0000256" key="1">
    <source>
        <dbReference type="SAM" id="Coils"/>
    </source>
</evidence>
<proteinExistence type="predicted"/>
<dbReference type="GO" id="GO:0003677">
    <property type="term" value="F:DNA binding"/>
    <property type="evidence" value="ECO:0007669"/>
    <property type="project" value="InterPro"/>
</dbReference>
<feature type="coiled-coil region" evidence="1">
    <location>
        <begin position="110"/>
        <end position="203"/>
    </location>
</feature>
<name>A0A0B6A978_PRIM2</name>
<dbReference type="HOGENOM" id="CLU_099342_0_0_9"/>
<dbReference type="Proteomes" id="UP000031829">
    <property type="component" value="Plasmid pBMV_1"/>
</dbReference>
<dbReference type="InterPro" id="IPR009061">
    <property type="entry name" value="DNA-bd_dom_put_sf"/>
</dbReference>
<dbReference type="SUPFAM" id="SSF46955">
    <property type="entry name" value="Putative DNA-binding domain"/>
    <property type="match status" value="1"/>
</dbReference>
<accession>A0A0B6A978</accession>
<dbReference type="Gene3D" id="1.10.1660.10">
    <property type="match status" value="1"/>
</dbReference>
<sequence length="244" mass="28904">MSGKLYLPKEVVNILGISGDLLRKWCEEFNIITEWTGTDYGKGHRRFTKENLETLNSIKKKIHEQGWSWDQVKQWRNGEEMTINDHVERSILEKKIDHLIEGQNQQIEFNRILSEKLELLTKELISTQKELAIANKEIAATKQQMIEVKTENKDLEAYIENSLKKRDKVLLENIRKTQETLKDNSAEQELNQNKQNFEELINTNLKELLKQRDEDLLNAFTHTQKELIKEQNQKKTLWQKLFSN</sequence>
<gene>
    <name evidence="3" type="ORF">BG04_5959</name>
</gene>
<organism evidence="3 4">
    <name type="scientific">Priestia megaterium (strain ATCC 14581 / DSM 32 / CCUG 1817 / JCM 2506 / NBRC 15308 / NCIMB 9376 / NCTC 10342 / NRRL B-14308 / VKM B-512 / Ford 19)</name>
    <name type="common">Bacillus megaterium</name>
    <dbReference type="NCBI Taxonomy" id="1348623"/>
    <lineage>
        <taxon>Bacteria</taxon>
        <taxon>Bacillati</taxon>
        <taxon>Bacillota</taxon>
        <taxon>Bacilli</taxon>
        <taxon>Bacillales</taxon>
        <taxon>Bacillaceae</taxon>
        <taxon>Priestia</taxon>
    </lineage>
</organism>
<evidence type="ECO:0000259" key="2">
    <source>
        <dbReference type="Pfam" id="PF13411"/>
    </source>
</evidence>